<dbReference type="EMBL" id="AP011532">
    <property type="protein sequence ID" value="BAI62013.1"/>
    <property type="molecule type" value="Genomic_DNA"/>
</dbReference>
<dbReference type="Pfam" id="PF13366">
    <property type="entry name" value="PDDEXK_3"/>
    <property type="match status" value="1"/>
</dbReference>
<organism evidence="1 3">
    <name type="scientific">Methanocella paludicola (strain DSM 17711 / JCM 13418 / NBRC 101707 / SANAE)</name>
    <dbReference type="NCBI Taxonomy" id="304371"/>
    <lineage>
        <taxon>Archaea</taxon>
        <taxon>Methanobacteriati</taxon>
        <taxon>Methanobacteriota</taxon>
        <taxon>Stenosarchaea group</taxon>
        <taxon>Methanomicrobia</taxon>
        <taxon>Methanocellales</taxon>
        <taxon>Methanocellaceae</taxon>
        <taxon>Methanocella</taxon>
    </lineage>
</organism>
<dbReference type="AlphaFoldDB" id="D1YVU4"/>
<sequence>MEPIPEEIEKIVTQIIDAAYNVHAYTGNGLLESAYEACMLIELEKKGLTVENQILLPIIYDGHIIPNAYRLDILVNKCVIVEIKVVEDILPVHISQVLTYLRFTDLRIGLIINFNKKYFGDAVRRVKRK</sequence>
<evidence type="ECO:0000313" key="3">
    <source>
        <dbReference type="Proteomes" id="UP000001882"/>
    </source>
</evidence>
<dbReference type="KEGG" id="mpd:MCP_1941"/>
<keyword evidence="3" id="KW-1185">Reference proteome</keyword>
<protein>
    <recommendedName>
        <fullName evidence="4">GxxExxY protein</fullName>
    </recommendedName>
</protein>
<dbReference type="eggNOG" id="arCOG07749">
    <property type="taxonomic scope" value="Archaea"/>
</dbReference>
<name>D1YVU4_METPS</name>
<reference evidence="3" key="4">
    <citation type="journal article" date="2011" name="PLoS ONE">
        <title>Genome sequence of a mesophilic hydrogenotrophic methanogen Methanocella paludicola, the first cultivated representative of the order Methanocellales.</title>
        <authorList>
            <person name="Sakai S."/>
            <person name="Takaki Y."/>
            <person name="Shimamura S."/>
            <person name="Sekine M."/>
            <person name="Tajima T."/>
            <person name="Kosugi H."/>
            <person name="Ichikawa N."/>
            <person name="Tasumi E."/>
            <person name="Hiraki A.T."/>
            <person name="Shimizu A."/>
            <person name="Kato Y."/>
            <person name="Nishiko R."/>
            <person name="Mori K."/>
            <person name="Fujita N."/>
            <person name="Imachi H."/>
            <person name="Takai K."/>
        </authorList>
    </citation>
    <scope>NUCLEOTIDE SEQUENCE [LARGE SCALE GENOMIC DNA]</scope>
    <source>
        <strain evidence="3">DSM 17711 / JCM 13418 / NBRC 101707 / SANAE</strain>
    </source>
</reference>
<reference evidence="1 3" key="1">
    <citation type="journal article" date="2007" name="Appl. Environ. Microbiol.">
        <title>Isolation of key methanogens for global methane emission from rice paddy fields: a novel isolate affiliated with the clone cluster rice cluster I.</title>
        <authorList>
            <person name="Sakai S."/>
            <person name="Imachi H."/>
            <person name="Sekiguchi Y."/>
            <person name="Ohashi A."/>
            <person name="Harada H."/>
            <person name="Kamagata Y."/>
        </authorList>
    </citation>
    <scope>NUCLEOTIDE SEQUENCE [LARGE SCALE GENOMIC DNA]</scope>
    <source>
        <strain evidence="3">DSM 17711 / JCM 13418 / NBRC 101707 / SANAE</strain>
        <strain evidence="1">SANAE</strain>
    </source>
</reference>
<accession>D1YVU4</accession>
<dbReference type="RefSeq" id="WP_012899246.1">
    <property type="nucleotide sequence ID" value="NC_013665.1"/>
</dbReference>
<reference evidence="1" key="3">
    <citation type="submission" date="2009-06" db="EMBL/GenBank/DDBJ databases">
        <title>Complete Genome Sequence of the Mesophilic Hydrogenotrophic Methanogenic Archaea, Methanocella paludicola.</title>
        <authorList>
            <person name="Sakai S."/>
            <person name="Takaki Y."/>
            <person name="Shimamura S."/>
            <person name="Sekine M."/>
            <person name="Tajima T."/>
            <person name="Kosugi H."/>
            <person name="Ichikawa N."/>
            <person name="Tasumi E."/>
            <person name="Hiraki A."/>
            <person name="Shimizu A."/>
            <person name="Kato Y."/>
            <person name="Nishiko R."/>
            <person name="Ito M."/>
            <person name="Mori K."/>
            <person name="Fujita N."/>
            <person name="Imachi H."/>
            <person name="Takai K."/>
        </authorList>
    </citation>
    <scope>NUCLEOTIDE SEQUENCE</scope>
    <source>
        <strain evidence="1">SANAE</strain>
    </source>
</reference>
<dbReference type="Proteomes" id="UP000001882">
    <property type="component" value="Chromosome"/>
</dbReference>
<dbReference type="EMBL" id="AP011532">
    <property type="protein sequence ID" value="BAI60566.1"/>
    <property type="molecule type" value="Genomic_DNA"/>
</dbReference>
<dbReference type="KEGG" id="mpd:MCP_0494"/>
<evidence type="ECO:0000313" key="2">
    <source>
        <dbReference type="EMBL" id="BAI62013.1"/>
    </source>
</evidence>
<evidence type="ECO:0008006" key="4">
    <source>
        <dbReference type="Google" id="ProtNLM"/>
    </source>
</evidence>
<evidence type="ECO:0000313" key="1">
    <source>
        <dbReference type="EMBL" id="BAI60566.1"/>
    </source>
</evidence>
<dbReference type="GeneID" id="8682908"/>
<proteinExistence type="predicted"/>
<dbReference type="InterPro" id="IPR026350">
    <property type="entry name" value="GxxExxY"/>
</dbReference>
<reference evidence="1 3" key="2">
    <citation type="journal article" date="2008" name="Int. J. Syst. Evol. Microbiol.">
        <title>Methanocella paludicola gen. nov., sp. nov., a methane-producing archaeon, the first isolate of the lineage 'Rice Cluster I', and proposal of the new archaeal order Methanocellales ord. nov.</title>
        <authorList>
            <person name="Sakai S."/>
            <person name="Imachi H."/>
            <person name="Hanada S."/>
            <person name="Ohashi A."/>
            <person name="Harada H."/>
            <person name="Kamagata Y."/>
        </authorList>
    </citation>
    <scope>NUCLEOTIDE SEQUENCE [LARGE SCALE GENOMIC DNA]</scope>
    <source>
        <strain evidence="3">DSM 17711 / JCM 13418 / NBRC 101707 / SANAE</strain>
        <strain evidence="1">SANAE</strain>
    </source>
</reference>
<gene>
    <name evidence="1" type="ordered locus">MCP_0494</name>
    <name evidence="2" type="ordered locus">MCP_1941</name>
</gene>
<dbReference type="NCBIfam" id="TIGR04256">
    <property type="entry name" value="GxxExxY"/>
    <property type="match status" value="1"/>
</dbReference>